<dbReference type="Proteomes" id="UP001108280">
    <property type="component" value="Chromosome 1"/>
</dbReference>
<feature type="chain" id="PRO_5039911030" evidence="9">
    <location>
        <begin position="20"/>
        <end position="93"/>
    </location>
</feature>
<dbReference type="InterPro" id="IPR006081">
    <property type="entry name" value="Alpha-defensin_C"/>
</dbReference>
<gene>
    <name evidence="12" type="primary">LOC107977597</name>
</gene>
<keyword evidence="5 9" id="KW-0732">Signal</keyword>
<dbReference type="PIRSF" id="PIRSF001875">
    <property type="entry name" value="Alpha-defensin"/>
    <property type="match status" value="1"/>
</dbReference>
<dbReference type="GO" id="GO:0031012">
    <property type="term" value="C:extracellular matrix"/>
    <property type="evidence" value="ECO:0007669"/>
    <property type="project" value="TreeGrafter"/>
</dbReference>
<reference evidence="12" key="3">
    <citation type="submission" date="2025-08" db="UniProtKB">
        <authorList>
            <consortium name="RefSeq"/>
        </authorList>
    </citation>
    <scope>IDENTIFICATION</scope>
    <source>
        <strain evidence="12">17A/GY</strain>
        <tissue evidence="12">Liver</tissue>
    </source>
</reference>
<dbReference type="GeneID" id="107977597"/>
<comment type="subcellular location">
    <subcellularLocation>
        <location evidence="1">Secreted</location>
    </subcellularLocation>
</comment>
<dbReference type="PANTHER" id="PTHR11876:SF2">
    <property type="entry name" value="ALPHA-DEFENSIN 1-RELATED"/>
    <property type="match status" value="1"/>
</dbReference>
<keyword evidence="8" id="KW-1015">Disulfide bond</keyword>
<dbReference type="GO" id="GO:0071222">
    <property type="term" value="P:cellular response to lipopolysaccharide"/>
    <property type="evidence" value="ECO:0007669"/>
    <property type="project" value="TreeGrafter"/>
</dbReference>
<proteinExistence type="inferred from homology"/>
<evidence type="ECO:0000256" key="9">
    <source>
        <dbReference type="SAM" id="SignalP"/>
    </source>
</evidence>
<dbReference type="GO" id="GO:0005615">
    <property type="term" value="C:extracellular space"/>
    <property type="evidence" value="ECO:0007669"/>
    <property type="project" value="InterPro"/>
</dbReference>
<dbReference type="KEGG" id="cge:107977597"/>
<keyword evidence="11" id="KW-1185">Reference proteome</keyword>
<sequence length="93" mass="9904">MKTLVLLSALVLLAFQALADPLPEANEEAKNEEQPGVEDQDVSISFGDPDVSVFPGQAAPSRACSCRKKSCRRSERVSGICKPGPFPAVLCCL</sequence>
<dbReference type="GO" id="GO:0002227">
    <property type="term" value="P:innate immune response in mucosa"/>
    <property type="evidence" value="ECO:0007669"/>
    <property type="project" value="TreeGrafter"/>
</dbReference>
<dbReference type="InterPro" id="IPR016327">
    <property type="entry name" value="Alpha-defensin"/>
</dbReference>
<evidence type="ECO:0000256" key="1">
    <source>
        <dbReference type="ARBA" id="ARBA00004613"/>
    </source>
</evidence>
<reference evidence="11" key="1">
    <citation type="journal article" date="2018" name="Biotechnol. Bioeng.">
        <title>A reference genome of the Chinese hamster based on a hybrid assembly strategy.</title>
        <authorList>
            <person name="Rupp O."/>
            <person name="MacDonald M.L."/>
            <person name="Li S."/>
            <person name="Dhiman H."/>
            <person name="Polson S."/>
            <person name="Griep S."/>
            <person name="Heffner K."/>
            <person name="Hernandez I."/>
            <person name="Brinkrolf K."/>
            <person name="Jadhav V."/>
            <person name="Samoudi M."/>
            <person name="Hao H."/>
            <person name="Kingham B."/>
            <person name="Goesmann A."/>
            <person name="Betenbaugh M.J."/>
            <person name="Lewis N.E."/>
            <person name="Borth N."/>
            <person name="Lee K.H."/>
        </authorList>
    </citation>
    <scope>NUCLEOTIDE SEQUENCE [LARGE SCALE GENOMIC DNA]</scope>
    <source>
        <strain evidence="11">17A/GY</strain>
    </source>
</reference>
<dbReference type="Pfam" id="PF00323">
    <property type="entry name" value="Defensin_1"/>
    <property type="match status" value="1"/>
</dbReference>
<dbReference type="OrthoDB" id="9625549at2759"/>
<dbReference type="GO" id="GO:0050830">
    <property type="term" value="P:defense response to Gram-positive bacterium"/>
    <property type="evidence" value="ECO:0007669"/>
    <property type="project" value="TreeGrafter"/>
</dbReference>
<feature type="signal peptide" evidence="9">
    <location>
        <begin position="1"/>
        <end position="19"/>
    </location>
</feature>
<evidence type="ECO:0000313" key="11">
    <source>
        <dbReference type="Proteomes" id="UP001108280"/>
    </source>
</evidence>
<evidence type="ECO:0000256" key="7">
    <source>
        <dbReference type="ARBA" id="ARBA00023022"/>
    </source>
</evidence>
<evidence type="ECO:0000256" key="8">
    <source>
        <dbReference type="ARBA" id="ARBA00023157"/>
    </source>
</evidence>
<dbReference type="Pfam" id="PF00879">
    <property type="entry name" value="Defensin_propep"/>
    <property type="match status" value="1"/>
</dbReference>
<dbReference type="AlphaFoldDB" id="A0A9J7J305"/>
<keyword evidence="6" id="KW-0211">Defensin</keyword>
<reference evidence="11" key="2">
    <citation type="journal article" date="2020" name="Biotechnol. Bioeng.">
        <title>Chromosome-scale scaffolds for the Chinese hamster reference genome assembly to facilitate the study of the CHO epigenome.</title>
        <authorList>
            <person name="Hilliard W."/>
            <person name="MacDonald M."/>
            <person name="Lee K.H."/>
        </authorList>
    </citation>
    <scope>NUCLEOTIDE SEQUENCE [LARGE SCALE GENOMIC DNA]</scope>
    <source>
        <strain evidence="11">17A/GY</strain>
    </source>
</reference>
<keyword evidence="4" id="KW-0929">Antimicrobial</keyword>
<dbReference type="GO" id="GO:0050829">
    <property type="term" value="P:defense response to Gram-negative bacterium"/>
    <property type="evidence" value="ECO:0007669"/>
    <property type="project" value="TreeGrafter"/>
</dbReference>
<dbReference type="InterPro" id="IPR006080">
    <property type="entry name" value="Beta/alpha-defensin_C"/>
</dbReference>
<evidence type="ECO:0000256" key="6">
    <source>
        <dbReference type="ARBA" id="ARBA00022940"/>
    </source>
</evidence>
<protein>
    <submittedName>
        <fullName evidence="12">Alpha-defensin 3-like</fullName>
    </submittedName>
</protein>
<keyword evidence="3" id="KW-0964">Secreted</keyword>
<comment type="similarity">
    <text evidence="2">Belongs to the alpha-defensin family.</text>
</comment>
<dbReference type="GO" id="GO:0061844">
    <property type="term" value="P:antimicrobial humoral immune response mediated by antimicrobial peptide"/>
    <property type="evidence" value="ECO:0007669"/>
    <property type="project" value="TreeGrafter"/>
</dbReference>
<dbReference type="PANTHER" id="PTHR11876">
    <property type="entry name" value="ALPHA-DEFENSIN 1"/>
    <property type="match status" value="1"/>
</dbReference>
<evidence type="ECO:0000259" key="10">
    <source>
        <dbReference type="PROSITE" id="PS00269"/>
    </source>
</evidence>
<evidence type="ECO:0000256" key="4">
    <source>
        <dbReference type="ARBA" id="ARBA00022529"/>
    </source>
</evidence>
<dbReference type="GO" id="GO:0019731">
    <property type="term" value="P:antibacterial humoral response"/>
    <property type="evidence" value="ECO:0007669"/>
    <property type="project" value="TreeGrafter"/>
</dbReference>
<dbReference type="RefSeq" id="XP_027245456.2">
    <property type="nucleotide sequence ID" value="XM_027389655.2"/>
</dbReference>
<evidence type="ECO:0000256" key="5">
    <source>
        <dbReference type="ARBA" id="ARBA00022729"/>
    </source>
</evidence>
<evidence type="ECO:0000256" key="3">
    <source>
        <dbReference type="ARBA" id="ARBA00022525"/>
    </source>
</evidence>
<evidence type="ECO:0000313" key="12">
    <source>
        <dbReference type="RefSeq" id="XP_027245456.2"/>
    </source>
</evidence>
<dbReference type="GO" id="GO:0051673">
    <property type="term" value="P:disruption of plasma membrane integrity in another organism"/>
    <property type="evidence" value="ECO:0007669"/>
    <property type="project" value="TreeGrafter"/>
</dbReference>
<dbReference type="SMART" id="SM01418">
    <property type="entry name" value="Defensin_propep"/>
    <property type="match status" value="1"/>
</dbReference>
<dbReference type="RefSeq" id="XP_016819560.3">
    <property type="nucleotide sequence ID" value="XM_016964071.3"/>
</dbReference>
<name>A0A9J7J305_CRIGR</name>
<dbReference type="PROSITE" id="PS00269">
    <property type="entry name" value="DEFENSIN"/>
    <property type="match status" value="1"/>
</dbReference>
<accession>A0A9J7J305</accession>
<dbReference type="InterPro" id="IPR002366">
    <property type="entry name" value="Alpha-defensin_N"/>
</dbReference>
<dbReference type="SMART" id="SM00048">
    <property type="entry name" value="DEFSN"/>
    <property type="match status" value="1"/>
</dbReference>
<feature type="domain" description="Mammalian defensins" evidence="10">
    <location>
        <begin position="64"/>
        <end position="92"/>
    </location>
</feature>
<organism evidence="11 12">
    <name type="scientific">Cricetulus griseus</name>
    <name type="common">Chinese hamster</name>
    <name type="synonym">Cricetulus barabensis griseus</name>
    <dbReference type="NCBI Taxonomy" id="10029"/>
    <lineage>
        <taxon>Eukaryota</taxon>
        <taxon>Metazoa</taxon>
        <taxon>Chordata</taxon>
        <taxon>Craniata</taxon>
        <taxon>Vertebrata</taxon>
        <taxon>Euteleostomi</taxon>
        <taxon>Mammalia</taxon>
        <taxon>Eutheria</taxon>
        <taxon>Euarchontoglires</taxon>
        <taxon>Glires</taxon>
        <taxon>Rodentia</taxon>
        <taxon>Myomorpha</taxon>
        <taxon>Muroidea</taxon>
        <taxon>Cricetidae</taxon>
        <taxon>Cricetinae</taxon>
        <taxon>Cricetulus</taxon>
    </lineage>
</organism>
<keyword evidence="7" id="KW-0044">Antibiotic</keyword>
<evidence type="ECO:0000256" key="2">
    <source>
        <dbReference type="ARBA" id="ARBA00006519"/>
    </source>
</evidence>